<keyword evidence="3" id="KW-0238">DNA-binding</keyword>
<evidence type="ECO:0000313" key="8">
    <source>
        <dbReference type="EMBL" id="KOF01861.1"/>
    </source>
</evidence>
<protein>
    <submittedName>
        <fullName evidence="8">Response regulator</fullName>
    </submittedName>
</protein>
<dbReference type="InterPro" id="IPR058245">
    <property type="entry name" value="NreC/VraR/RcsB-like_REC"/>
</dbReference>
<evidence type="ECO:0000256" key="1">
    <source>
        <dbReference type="ARBA" id="ARBA00022553"/>
    </source>
</evidence>
<evidence type="ECO:0000259" key="6">
    <source>
        <dbReference type="PROSITE" id="PS50043"/>
    </source>
</evidence>
<organism evidence="8 9">
    <name type="scientific">Roseivirga seohaensis subsp. aquiponti</name>
    <dbReference type="NCBI Taxonomy" id="1566026"/>
    <lineage>
        <taxon>Bacteria</taxon>
        <taxon>Pseudomonadati</taxon>
        <taxon>Bacteroidota</taxon>
        <taxon>Cytophagia</taxon>
        <taxon>Cytophagales</taxon>
        <taxon>Roseivirgaceae</taxon>
        <taxon>Roseivirga</taxon>
    </lineage>
</organism>
<dbReference type="PRINTS" id="PR00038">
    <property type="entry name" value="HTHLUXR"/>
</dbReference>
<evidence type="ECO:0000256" key="2">
    <source>
        <dbReference type="ARBA" id="ARBA00023015"/>
    </source>
</evidence>
<dbReference type="SUPFAM" id="SSF46894">
    <property type="entry name" value="C-terminal effector domain of the bipartite response regulators"/>
    <property type="match status" value="1"/>
</dbReference>
<dbReference type="Pfam" id="PF00072">
    <property type="entry name" value="Response_reg"/>
    <property type="match status" value="1"/>
</dbReference>
<dbReference type="GO" id="GO:0006355">
    <property type="term" value="P:regulation of DNA-templated transcription"/>
    <property type="evidence" value="ECO:0007669"/>
    <property type="project" value="InterPro"/>
</dbReference>
<dbReference type="CDD" id="cd17535">
    <property type="entry name" value="REC_NarL-like"/>
    <property type="match status" value="1"/>
</dbReference>
<dbReference type="SUPFAM" id="SSF52172">
    <property type="entry name" value="CheY-like"/>
    <property type="match status" value="1"/>
</dbReference>
<dbReference type="PROSITE" id="PS50110">
    <property type="entry name" value="RESPONSE_REGULATORY"/>
    <property type="match status" value="1"/>
</dbReference>
<dbReference type="GO" id="GO:0000160">
    <property type="term" value="P:phosphorelay signal transduction system"/>
    <property type="evidence" value="ECO:0007669"/>
    <property type="project" value="InterPro"/>
</dbReference>
<dbReference type="PROSITE" id="PS50043">
    <property type="entry name" value="HTH_LUXR_2"/>
    <property type="match status" value="1"/>
</dbReference>
<comment type="caution">
    <text evidence="8">The sequence shown here is derived from an EMBL/GenBank/DDBJ whole genome shotgun (WGS) entry which is preliminary data.</text>
</comment>
<dbReference type="PATRIC" id="fig|1566026.4.peg.1552"/>
<keyword evidence="9" id="KW-1185">Reference proteome</keyword>
<dbReference type="InterPro" id="IPR039420">
    <property type="entry name" value="WalR-like"/>
</dbReference>
<evidence type="ECO:0000256" key="5">
    <source>
        <dbReference type="PROSITE-ProRule" id="PRU00169"/>
    </source>
</evidence>
<evidence type="ECO:0000256" key="3">
    <source>
        <dbReference type="ARBA" id="ARBA00023125"/>
    </source>
</evidence>
<sequence>MKWLFNFVGKEQIAQTMKILLVDDHSILLDGLKKLIEEDEMLSVVDAVGSVPDAIPSIDKHKPDLVITDYNLGDDDGLSLVQKTKRLFPDMKFIILSMHDEAHLVKEILKEGVNGYVLKKDTKAELIEAIYAVRGGKMYMSTDINAMLVKSLYEPDEGKLLTSREREILKLISQEYSNKQIAEELFISERTVETHRKNIFRKTKTNSLVGLIKFAYANNLI</sequence>
<dbReference type="InterPro" id="IPR001789">
    <property type="entry name" value="Sig_transdc_resp-reg_receiver"/>
</dbReference>
<dbReference type="Gene3D" id="3.40.50.2300">
    <property type="match status" value="1"/>
</dbReference>
<feature type="domain" description="Response regulatory" evidence="7">
    <location>
        <begin position="18"/>
        <end position="134"/>
    </location>
</feature>
<dbReference type="PANTHER" id="PTHR43214:SF41">
    <property type="entry name" value="NITRATE_NITRITE RESPONSE REGULATOR PROTEIN NARP"/>
    <property type="match status" value="1"/>
</dbReference>
<feature type="modified residue" description="4-aspartylphosphate" evidence="5">
    <location>
        <position position="69"/>
    </location>
</feature>
<dbReference type="Proteomes" id="UP000036908">
    <property type="component" value="Unassembled WGS sequence"/>
</dbReference>
<feature type="domain" description="HTH luxR-type" evidence="6">
    <location>
        <begin position="154"/>
        <end position="219"/>
    </location>
</feature>
<proteinExistence type="predicted"/>
<dbReference type="GO" id="GO:0003677">
    <property type="term" value="F:DNA binding"/>
    <property type="evidence" value="ECO:0007669"/>
    <property type="project" value="UniProtKB-KW"/>
</dbReference>
<keyword evidence="2" id="KW-0805">Transcription regulation</keyword>
<dbReference type="AlphaFoldDB" id="A0A0L8AHW6"/>
<dbReference type="InterPro" id="IPR011006">
    <property type="entry name" value="CheY-like_superfamily"/>
</dbReference>
<dbReference type="EMBL" id="JSVA01000018">
    <property type="protein sequence ID" value="KOF01861.1"/>
    <property type="molecule type" value="Genomic_DNA"/>
</dbReference>
<keyword evidence="4" id="KW-0804">Transcription</keyword>
<dbReference type="SMART" id="SM00448">
    <property type="entry name" value="REC"/>
    <property type="match status" value="1"/>
</dbReference>
<accession>A0A0L8AHW6</accession>
<dbReference type="PANTHER" id="PTHR43214">
    <property type="entry name" value="TWO-COMPONENT RESPONSE REGULATOR"/>
    <property type="match status" value="1"/>
</dbReference>
<dbReference type="Pfam" id="PF00196">
    <property type="entry name" value="GerE"/>
    <property type="match status" value="1"/>
</dbReference>
<dbReference type="InterPro" id="IPR000792">
    <property type="entry name" value="Tscrpt_reg_LuxR_C"/>
</dbReference>
<dbReference type="CDD" id="cd06170">
    <property type="entry name" value="LuxR_C_like"/>
    <property type="match status" value="1"/>
</dbReference>
<reference evidence="9" key="1">
    <citation type="submission" date="2014-11" db="EMBL/GenBank/DDBJ databases">
        <title>Genome sequencing of Roseivirga sp. D-25.</title>
        <authorList>
            <person name="Selvaratnam C."/>
            <person name="Thevarajoo S."/>
            <person name="Goh K.M."/>
            <person name="Eee R."/>
            <person name="Chan K.-G."/>
            <person name="Chong C.S."/>
        </authorList>
    </citation>
    <scope>NUCLEOTIDE SEQUENCE [LARGE SCALE GENOMIC DNA]</scope>
    <source>
        <strain evidence="9">D-25</strain>
    </source>
</reference>
<gene>
    <name evidence="8" type="ORF">OB69_16150</name>
</gene>
<evidence type="ECO:0000259" key="7">
    <source>
        <dbReference type="PROSITE" id="PS50110"/>
    </source>
</evidence>
<evidence type="ECO:0000313" key="9">
    <source>
        <dbReference type="Proteomes" id="UP000036908"/>
    </source>
</evidence>
<evidence type="ECO:0000256" key="4">
    <source>
        <dbReference type="ARBA" id="ARBA00023163"/>
    </source>
</evidence>
<name>A0A0L8AHW6_9BACT</name>
<keyword evidence="1 5" id="KW-0597">Phosphoprotein</keyword>
<dbReference type="SMART" id="SM00421">
    <property type="entry name" value="HTH_LUXR"/>
    <property type="match status" value="1"/>
</dbReference>
<dbReference type="InterPro" id="IPR016032">
    <property type="entry name" value="Sig_transdc_resp-reg_C-effctor"/>
</dbReference>